<evidence type="ECO:0000313" key="2">
    <source>
        <dbReference type="Proteomes" id="UP000016658"/>
    </source>
</evidence>
<organism evidence="1 2">
    <name type="scientific">Faecalitalea cylindroides ATCC 27803</name>
    <dbReference type="NCBI Taxonomy" id="649755"/>
    <lineage>
        <taxon>Bacteria</taxon>
        <taxon>Bacillati</taxon>
        <taxon>Bacillota</taxon>
        <taxon>Erysipelotrichia</taxon>
        <taxon>Erysipelotrichales</taxon>
        <taxon>Erysipelotrichaceae</taxon>
        <taxon>Faecalitalea</taxon>
    </lineage>
</organism>
<dbReference type="EMBL" id="AWVI01000066">
    <property type="protein sequence ID" value="ERK44412.1"/>
    <property type="molecule type" value="Genomic_DNA"/>
</dbReference>
<reference evidence="1 2" key="1">
    <citation type="submission" date="2013-06" db="EMBL/GenBank/DDBJ databases">
        <authorList>
            <person name="Weinstock G."/>
            <person name="Sodergren E."/>
            <person name="Lobos E.A."/>
            <person name="Fulton L."/>
            <person name="Fulton R."/>
            <person name="Courtney L."/>
            <person name="Fronick C."/>
            <person name="O'Laughlin M."/>
            <person name="Godfrey J."/>
            <person name="Wilson R.M."/>
            <person name="Miner T."/>
            <person name="Farmer C."/>
            <person name="Delehaunty K."/>
            <person name="Cordes M."/>
            <person name="Minx P."/>
            <person name="Tomlinson C."/>
            <person name="Chen J."/>
            <person name="Wollam A."/>
            <person name="Pepin K.H."/>
            <person name="Bhonagiri V."/>
            <person name="Zhang X."/>
            <person name="Warren W."/>
            <person name="Mitreva M."/>
            <person name="Mardis E.R."/>
            <person name="Wilson R.K."/>
        </authorList>
    </citation>
    <scope>NUCLEOTIDE SEQUENCE [LARGE SCALE GENOMIC DNA]</scope>
    <source>
        <strain evidence="1 2">ATCC 27803</strain>
    </source>
</reference>
<dbReference type="Proteomes" id="UP000016658">
    <property type="component" value="Unassembled WGS sequence"/>
</dbReference>
<comment type="caution">
    <text evidence="1">The sequence shown here is derived from an EMBL/GenBank/DDBJ whole genome shotgun (WGS) entry which is preliminary data.</text>
</comment>
<name>U2R0A6_9FIRM</name>
<evidence type="ECO:0000313" key="1">
    <source>
        <dbReference type="EMBL" id="ERK44412.1"/>
    </source>
</evidence>
<protein>
    <submittedName>
        <fullName evidence="1">Uncharacterized protein</fullName>
    </submittedName>
</protein>
<dbReference type="HOGENOM" id="CLU_3200041_0_0_9"/>
<accession>U2R0A6</accession>
<dbReference type="AlphaFoldDB" id="U2R0A6"/>
<gene>
    <name evidence="1" type="ORF">HMPREF0367_01410</name>
</gene>
<sequence>MCFLPVSKGIDMNKSFHIPKGRMVVHEILELSLIPNLSDLIIQRF</sequence>
<proteinExistence type="predicted"/>